<dbReference type="InterPro" id="IPR023352">
    <property type="entry name" value="MAPEG-like_dom_sf"/>
</dbReference>
<dbReference type="GO" id="GO:0005783">
    <property type="term" value="C:endoplasmic reticulum"/>
    <property type="evidence" value="ECO:0007669"/>
    <property type="project" value="TreeGrafter"/>
</dbReference>
<accession>A0A8K1FAR0</accession>
<dbReference type="EMBL" id="SPLM01000145">
    <property type="protein sequence ID" value="TMW56475.1"/>
    <property type="molecule type" value="Genomic_DNA"/>
</dbReference>
<evidence type="ECO:0000256" key="7">
    <source>
        <dbReference type="ARBA" id="ARBA00023098"/>
    </source>
</evidence>
<evidence type="ECO:0000313" key="23">
    <source>
        <dbReference type="Proteomes" id="UP000794436"/>
    </source>
</evidence>
<protein>
    <recommendedName>
        <fullName evidence="18">Glutathione S-transferase 3, mitochondrial</fullName>
        <ecNumber evidence="15">4.4.1.20</ecNumber>
    </recommendedName>
    <alternativeName>
        <fullName evidence="19">Glutathione peroxidase MGST3</fullName>
    </alternativeName>
    <alternativeName>
        <fullName evidence="20">LTC4 synthase MGST3</fullName>
    </alternativeName>
</protein>
<evidence type="ECO:0000256" key="4">
    <source>
        <dbReference type="ARBA" id="ARBA00022787"/>
    </source>
</evidence>
<evidence type="ECO:0000256" key="15">
    <source>
        <dbReference type="ARBA" id="ARBA00039056"/>
    </source>
</evidence>
<dbReference type="OrthoDB" id="410651at2759"/>
<feature type="transmembrane region" description="Helical" evidence="21">
    <location>
        <begin position="74"/>
        <end position="100"/>
    </location>
</feature>
<keyword evidence="10" id="KW-0564">Palmitate</keyword>
<gene>
    <name evidence="22" type="ORF">Poli38472_006485</name>
</gene>
<dbReference type="EC" id="4.4.1.20" evidence="15"/>
<dbReference type="PANTHER" id="PTHR10250">
    <property type="entry name" value="MICROSOMAL GLUTATHIONE S-TRANSFERASE"/>
    <property type="match status" value="1"/>
</dbReference>
<dbReference type="InterPro" id="IPR050997">
    <property type="entry name" value="MAPEG"/>
</dbReference>
<keyword evidence="3 21" id="KW-0812">Transmembrane</keyword>
<keyword evidence="23" id="KW-1185">Reference proteome</keyword>
<dbReference type="InterPro" id="IPR001129">
    <property type="entry name" value="Membr-assoc_MAPEG"/>
</dbReference>
<organism evidence="22 23">
    <name type="scientific">Pythium oligandrum</name>
    <name type="common">Mycoparasitic fungus</name>
    <dbReference type="NCBI Taxonomy" id="41045"/>
    <lineage>
        <taxon>Eukaryota</taxon>
        <taxon>Sar</taxon>
        <taxon>Stramenopiles</taxon>
        <taxon>Oomycota</taxon>
        <taxon>Peronosporomycetes</taxon>
        <taxon>Pythiales</taxon>
        <taxon>Pythiaceae</taxon>
        <taxon>Pythium</taxon>
    </lineage>
</organism>
<dbReference type="GO" id="GO:0005741">
    <property type="term" value="C:mitochondrial outer membrane"/>
    <property type="evidence" value="ECO:0007669"/>
    <property type="project" value="UniProtKB-SubCell"/>
</dbReference>
<dbReference type="GO" id="GO:0006629">
    <property type="term" value="P:lipid metabolic process"/>
    <property type="evidence" value="ECO:0007669"/>
    <property type="project" value="UniProtKB-KW"/>
</dbReference>
<name>A0A8K1FAR0_PYTOL</name>
<keyword evidence="4" id="KW-1000">Mitochondrion outer membrane</keyword>
<dbReference type="SUPFAM" id="SSF161084">
    <property type="entry name" value="MAPEG domain-like"/>
    <property type="match status" value="1"/>
</dbReference>
<dbReference type="Gene3D" id="1.20.120.550">
    <property type="entry name" value="Membrane associated eicosanoid/glutathione metabolism-like domain"/>
    <property type="match status" value="1"/>
</dbReference>
<feature type="transmembrane region" description="Helical" evidence="21">
    <location>
        <begin position="120"/>
        <end position="143"/>
    </location>
</feature>
<evidence type="ECO:0000256" key="17">
    <source>
        <dbReference type="ARBA" id="ARBA00051411"/>
    </source>
</evidence>
<comment type="pathway">
    <text evidence="14">Lipid metabolism; arachidonate metabolism.</text>
</comment>
<evidence type="ECO:0000256" key="1">
    <source>
        <dbReference type="ARBA" id="ARBA00004374"/>
    </source>
</evidence>
<comment type="subcellular location">
    <subcellularLocation>
        <location evidence="1">Mitochondrion outer membrane</location>
        <topology evidence="1">Multi-pass membrane protein</topology>
    </subcellularLocation>
</comment>
<dbReference type="GO" id="GO:0005635">
    <property type="term" value="C:nuclear envelope"/>
    <property type="evidence" value="ECO:0007669"/>
    <property type="project" value="TreeGrafter"/>
</dbReference>
<dbReference type="PANTHER" id="PTHR10250:SF26">
    <property type="entry name" value="GLUTATHIONE S-TRANSFERASE 3, MITOCHONDRIAL"/>
    <property type="match status" value="1"/>
</dbReference>
<comment type="pathway">
    <text evidence="13">Lipid metabolism; leukotriene C4 biosynthesis.</text>
</comment>
<keyword evidence="6" id="KW-0560">Oxidoreductase</keyword>
<evidence type="ECO:0000256" key="16">
    <source>
        <dbReference type="ARBA" id="ARBA00049298"/>
    </source>
</evidence>
<dbReference type="GO" id="GO:0004464">
    <property type="term" value="F:leukotriene-C4 synthase activity"/>
    <property type="evidence" value="ECO:0007669"/>
    <property type="project" value="UniProtKB-EC"/>
</dbReference>
<keyword evidence="7" id="KW-0443">Lipid metabolism</keyword>
<evidence type="ECO:0000256" key="8">
    <source>
        <dbReference type="ARBA" id="ARBA00023128"/>
    </source>
</evidence>
<evidence type="ECO:0000256" key="12">
    <source>
        <dbReference type="ARBA" id="ARBA00023288"/>
    </source>
</evidence>
<keyword evidence="5 21" id="KW-1133">Transmembrane helix</keyword>
<keyword evidence="8" id="KW-0496">Mitochondrion</keyword>
<keyword evidence="2" id="KW-0808">Transferase</keyword>
<comment type="catalytic activity">
    <reaction evidence="16">
        <text>leukotriene C4 = leukotriene A4 + glutathione</text>
        <dbReference type="Rhea" id="RHEA:17617"/>
        <dbReference type="ChEBI" id="CHEBI:57463"/>
        <dbReference type="ChEBI" id="CHEBI:57925"/>
        <dbReference type="ChEBI" id="CHEBI:57973"/>
        <dbReference type="EC" id="4.4.1.20"/>
    </reaction>
    <physiologicalReaction direction="right-to-left" evidence="16">
        <dbReference type="Rhea" id="RHEA:17619"/>
    </physiologicalReaction>
</comment>
<evidence type="ECO:0000256" key="6">
    <source>
        <dbReference type="ARBA" id="ARBA00023002"/>
    </source>
</evidence>
<evidence type="ECO:0000256" key="11">
    <source>
        <dbReference type="ARBA" id="ARBA00023239"/>
    </source>
</evidence>
<evidence type="ECO:0000256" key="2">
    <source>
        <dbReference type="ARBA" id="ARBA00022679"/>
    </source>
</evidence>
<evidence type="ECO:0000256" key="10">
    <source>
        <dbReference type="ARBA" id="ARBA00023139"/>
    </source>
</evidence>
<dbReference type="FunFam" id="1.20.120.550:FF:000004">
    <property type="entry name" value="Microsomal glutathione S-transferase 3"/>
    <property type="match status" value="1"/>
</dbReference>
<comment type="catalytic activity">
    <reaction evidence="17">
        <text>15-deoxy-Delta(12,14)-prostaglandin J2 + glutathione = 15-deoxy-Delta(12,14)-prostaglandin J2-S-(R)-glutathione</text>
        <dbReference type="Rhea" id="RHEA:75963"/>
        <dbReference type="ChEBI" id="CHEBI:57925"/>
        <dbReference type="ChEBI" id="CHEBI:85236"/>
        <dbReference type="ChEBI" id="CHEBI:194498"/>
    </reaction>
    <physiologicalReaction direction="left-to-right" evidence="17">
        <dbReference type="Rhea" id="RHEA:75964"/>
    </physiologicalReaction>
</comment>
<keyword evidence="12" id="KW-0449">Lipoprotein</keyword>
<dbReference type="GO" id="GO:0006691">
    <property type="term" value="P:leukotriene metabolic process"/>
    <property type="evidence" value="ECO:0007669"/>
    <property type="project" value="UniProtKB-ARBA"/>
</dbReference>
<evidence type="ECO:0000256" key="13">
    <source>
        <dbReference type="ARBA" id="ARBA00037884"/>
    </source>
</evidence>
<feature type="transmembrane region" description="Helical" evidence="21">
    <location>
        <begin position="12"/>
        <end position="30"/>
    </location>
</feature>
<comment type="caution">
    <text evidence="22">The sequence shown here is derived from an EMBL/GenBank/DDBJ whole genome shotgun (WGS) entry which is preliminary data.</text>
</comment>
<keyword evidence="9 21" id="KW-0472">Membrane</keyword>
<dbReference type="GO" id="GO:0004364">
    <property type="term" value="F:glutathione transferase activity"/>
    <property type="evidence" value="ECO:0007669"/>
    <property type="project" value="TreeGrafter"/>
</dbReference>
<evidence type="ECO:0000256" key="18">
    <source>
        <dbReference type="ARBA" id="ARBA00069748"/>
    </source>
</evidence>
<evidence type="ECO:0000313" key="22">
    <source>
        <dbReference type="EMBL" id="TMW56475.1"/>
    </source>
</evidence>
<evidence type="ECO:0000256" key="20">
    <source>
        <dbReference type="ARBA" id="ARBA00076908"/>
    </source>
</evidence>
<dbReference type="GO" id="GO:0004602">
    <property type="term" value="F:glutathione peroxidase activity"/>
    <property type="evidence" value="ECO:0007669"/>
    <property type="project" value="TreeGrafter"/>
</dbReference>
<evidence type="ECO:0000256" key="9">
    <source>
        <dbReference type="ARBA" id="ARBA00023136"/>
    </source>
</evidence>
<evidence type="ECO:0000256" key="5">
    <source>
        <dbReference type="ARBA" id="ARBA00022989"/>
    </source>
</evidence>
<dbReference type="Proteomes" id="UP000794436">
    <property type="component" value="Unassembled WGS sequence"/>
</dbReference>
<reference evidence="22" key="1">
    <citation type="submission" date="2019-03" db="EMBL/GenBank/DDBJ databases">
        <title>Long read genome sequence of the mycoparasitic Pythium oligandrum ATCC 38472 isolated from sugarbeet rhizosphere.</title>
        <authorList>
            <person name="Gaulin E."/>
        </authorList>
    </citation>
    <scope>NUCLEOTIDE SEQUENCE</scope>
    <source>
        <strain evidence="22">ATCC 38472_TT</strain>
    </source>
</reference>
<dbReference type="Pfam" id="PF01124">
    <property type="entry name" value="MAPEG"/>
    <property type="match status" value="1"/>
</dbReference>
<dbReference type="AlphaFoldDB" id="A0A8K1FAR0"/>
<evidence type="ECO:0000256" key="3">
    <source>
        <dbReference type="ARBA" id="ARBA00022692"/>
    </source>
</evidence>
<evidence type="ECO:0000256" key="19">
    <source>
        <dbReference type="ARBA" id="ARBA00075145"/>
    </source>
</evidence>
<proteinExistence type="predicted"/>
<sequence length="144" mass="15976">MGVPIILEKEHGYLLFVVVVLFIVNAWAGVKVGKARKLYDVPYPEMYAEKSNKNAKAFNCVQRAHQNMLENMPLFLVLLFTSAIFRPQAAAIFGLIRVLGFAVYVQSYASGDPTKRFRGAFGYIGLLGSLYLTIEAALTLLALL</sequence>
<keyword evidence="11" id="KW-0456">Lyase</keyword>
<evidence type="ECO:0000256" key="14">
    <source>
        <dbReference type="ARBA" id="ARBA00037916"/>
    </source>
</evidence>
<evidence type="ECO:0000256" key="21">
    <source>
        <dbReference type="SAM" id="Phobius"/>
    </source>
</evidence>